<gene>
    <name evidence="1" type="ORF">HH304_00705</name>
</gene>
<name>A0A848IY39_9BACT</name>
<dbReference type="AlphaFoldDB" id="A0A848IY39"/>
<evidence type="ECO:0000313" key="2">
    <source>
        <dbReference type="Proteomes" id="UP000559010"/>
    </source>
</evidence>
<proteinExistence type="predicted"/>
<reference evidence="1 2" key="1">
    <citation type="submission" date="2020-04" db="EMBL/GenBank/DDBJ databases">
        <title>Flammeovirgaceae bacterium KN852 isolated from deep sea.</title>
        <authorList>
            <person name="Zhang D.-C."/>
        </authorList>
    </citation>
    <scope>NUCLEOTIDE SEQUENCE [LARGE SCALE GENOMIC DNA]</scope>
    <source>
        <strain evidence="1 2">KN852</strain>
    </source>
</reference>
<protein>
    <submittedName>
        <fullName evidence="1">OsmC family protein</fullName>
    </submittedName>
</protein>
<dbReference type="RefSeq" id="WP_169677524.1">
    <property type="nucleotide sequence ID" value="NZ_JABBNU010000001.1"/>
</dbReference>
<dbReference type="Proteomes" id="UP000559010">
    <property type="component" value="Unassembled WGS sequence"/>
</dbReference>
<dbReference type="InterPro" id="IPR003718">
    <property type="entry name" value="OsmC/Ohr_fam"/>
</dbReference>
<accession>A0A848IY39</accession>
<dbReference type="InterPro" id="IPR015946">
    <property type="entry name" value="KH_dom-like_a/b"/>
</dbReference>
<dbReference type="PANTHER" id="PTHR39624:SF2">
    <property type="entry name" value="OSMC-LIKE PROTEIN"/>
    <property type="match status" value="1"/>
</dbReference>
<dbReference type="EMBL" id="JABBNU010000001">
    <property type="protein sequence ID" value="NMM46899.1"/>
    <property type="molecule type" value="Genomic_DNA"/>
</dbReference>
<keyword evidence="2" id="KW-1185">Reference proteome</keyword>
<dbReference type="Gene3D" id="3.30.300.20">
    <property type="match status" value="1"/>
</dbReference>
<dbReference type="InterPro" id="IPR036102">
    <property type="entry name" value="OsmC/Ohrsf"/>
</dbReference>
<dbReference type="PANTHER" id="PTHR39624">
    <property type="entry name" value="PROTEIN INVOLVED IN RIMO-MEDIATED BETA-METHYLTHIOLATION OF RIBOSOMAL PROTEIN S12 YCAO"/>
    <property type="match status" value="1"/>
</dbReference>
<organism evidence="1 2">
    <name type="scientific">Marinigracilibium pacificum</name>
    <dbReference type="NCBI Taxonomy" id="2729599"/>
    <lineage>
        <taxon>Bacteria</taxon>
        <taxon>Pseudomonadati</taxon>
        <taxon>Bacteroidota</taxon>
        <taxon>Cytophagia</taxon>
        <taxon>Cytophagales</taxon>
        <taxon>Flammeovirgaceae</taxon>
        <taxon>Marinigracilibium</taxon>
    </lineage>
</organism>
<comment type="caution">
    <text evidence="1">The sequence shown here is derived from an EMBL/GenBank/DDBJ whole genome shotgun (WGS) entry which is preliminary data.</text>
</comment>
<evidence type="ECO:0000313" key="1">
    <source>
        <dbReference type="EMBL" id="NMM46899.1"/>
    </source>
</evidence>
<sequence length="135" mass="14671">MPTSEVKYLGGLRTIAKHLQSGNEIITDAPVDNHGKGEAFSPTDLVSTALAQCMITVVGIYAANNDLDIGNVSAEITKFMAADPRRISEIKVDLHFKQHKLSPAQIEKVKRTALTCPVAQSLSESLKQTISFDFD</sequence>
<dbReference type="SUPFAM" id="SSF82784">
    <property type="entry name" value="OsmC-like"/>
    <property type="match status" value="1"/>
</dbReference>
<dbReference type="Pfam" id="PF02566">
    <property type="entry name" value="OsmC"/>
    <property type="match status" value="1"/>
</dbReference>